<dbReference type="Proteomes" id="UP000649604">
    <property type="component" value="Unassembled WGS sequence"/>
</dbReference>
<organism evidence="1 2">
    <name type="scientific">candidate division KSB3 bacterium</name>
    <dbReference type="NCBI Taxonomy" id="2044937"/>
    <lineage>
        <taxon>Bacteria</taxon>
        <taxon>candidate division KSB3</taxon>
    </lineage>
</organism>
<dbReference type="Gene3D" id="3.40.50.300">
    <property type="entry name" value="P-loop containing nucleotide triphosphate hydrolases"/>
    <property type="match status" value="1"/>
</dbReference>
<name>A0A9D5JU37_9BACT</name>
<dbReference type="EMBL" id="WJJP01000196">
    <property type="protein sequence ID" value="MBD3324185.1"/>
    <property type="molecule type" value="Genomic_DNA"/>
</dbReference>
<reference evidence="1" key="1">
    <citation type="submission" date="2019-11" db="EMBL/GenBank/DDBJ databases">
        <title>Microbial mats filling the niche in hypersaline microbial mats.</title>
        <authorList>
            <person name="Wong H.L."/>
            <person name="Macleod F.I."/>
            <person name="White R.A. III"/>
            <person name="Burns B.P."/>
        </authorList>
    </citation>
    <scope>NUCLEOTIDE SEQUENCE</scope>
    <source>
        <strain evidence="1">Rbin_158</strain>
    </source>
</reference>
<accession>A0A9D5JU37</accession>
<evidence type="ECO:0000313" key="1">
    <source>
        <dbReference type="EMBL" id="MBD3324185.1"/>
    </source>
</evidence>
<dbReference type="Pfam" id="PF13469">
    <property type="entry name" value="Sulfotransfer_3"/>
    <property type="match status" value="1"/>
</dbReference>
<proteinExistence type="predicted"/>
<evidence type="ECO:0008006" key="3">
    <source>
        <dbReference type="Google" id="ProtNLM"/>
    </source>
</evidence>
<dbReference type="InterPro" id="IPR027417">
    <property type="entry name" value="P-loop_NTPase"/>
</dbReference>
<dbReference type="SUPFAM" id="SSF52540">
    <property type="entry name" value="P-loop containing nucleoside triphosphate hydrolases"/>
    <property type="match status" value="1"/>
</dbReference>
<sequence>MNVWDSNHQNTEPQNGLKEAQTPCEFICIVGSGRCGTTALAKMLGSLQGFAHTPELVYFPYALSSRKRFEPYDSEEAILRFFTHTLGKVLKFNQQFQERRNQLLQEFAEYIRQEALVGSSPQKIYRAVFDALVREFATNRAQKVILQTPYDLYYHKLIAQILGPVRYIFMYRDPRNFFASAMKGDRKWFRDDVTAIAHWNVAMKYGERLQKRYGKHCTFVNQEDLLIKPGKVIAGLLKFCSVDWAEETEHLETPPSAGPFNSSFPDRPLSSSNIERFAYTMEKTEIYAVELLTAKYFQKYFPQKEFSVYCRTSDQGTLFAHLALRARHLFRVLTLEGQIYLRNQGRIGIYFRLKKALGQS</sequence>
<gene>
    <name evidence="1" type="ORF">GF339_06345</name>
</gene>
<protein>
    <recommendedName>
        <fullName evidence="3">Sulfotransferase family protein</fullName>
    </recommendedName>
</protein>
<comment type="caution">
    <text evidence="1">The sequence shown here is derived from an EMBL/GenBank/DDBJ whole genome shotgun (WGS) entry which is preliminary data.</text>
</comment>
<evidence type="ECO:0000313" key="2">
    <source>
        <dbReference type="Proteomes" id="UP000649604"/>
    </source>
</evidence>
<dbReference type="AlphaFoldDB" id="A0A9D5JU37"/>